<accession>A0A1I2A3Q4</accession>
<keyword evidence="3 5" id="KW-0378">Hydrolase</keyword>
<dbReference type="GO" id="GO:0004301">
    <property type="term" value="F:epoxide hydrolase activity"/>
    <property type="evidence" value="ECO:0007669"/>
    <property type="project" value="TreeGrafter"/>
</dbReference>
<gene>
    <name evidence="5" type="ORF">SAMN04487969_102268</name>
</gene>
<comment type="similarity">
    <text evidence="1">Belongs to the peptidase S33 family.</text>
</comment>
<dbReference type="Pfam" id="PF06441">
    <property type="entry name" value="EHN"/>
    <property type="match status" value="1"/>
</dbReference>
<evidence type="ECO:0000313" key="5">
    <source>
        <dbReference type="EMBL" id="SFE38409.1"/>
    </source>
</evidence>
<dbReference type="PANTHER" id="PTHR21661">
    <property type="entry name" value="EPOXIDE HYDROLASE 1-RELATED"/>
    <property type="match status" value="1"/>
</dbReference>
<dbReference type="PANTHER" id="PTHR21661:SF35">
    <property type="entry name" value="EPOXIDE HYDROLASE"/>
    <property type="match status" value="1"/>
</dbReference>
<dbReference type="SUPFAM" id="SSF53474">
    <property type="entry name" value="alpha/beta-Hydrolases"/>
    <property type="match status" value="1"/>
</dbReference>
<dbReference type="AlphaFoldDB" id="A0A1I2A3Q4"/>
<proteinExistence type="inferred from homology"/>
<dbReference type="RefSeq" id="WP_231594158.1">
    <property type="nucleotide sequence ID" value="NZ_FONN01000002.1"/>
</dbReference>
<reference evidence="6" key="1">
    <citation type="submission" date="2016-10" db="EMBL/GenBank/DDBJ databases">
        <authorList>
            <person name="Varghese N."/>
            <person name="Submissions S."/>
        </authorList>
    </citation>
    <scope>NUCLEOTIDE SEQUENCE [LARGE SCALE GENOMIC DNA]</scope>
    <source>
        <strain evidence="6">CGMCC 1.10223</strain>
    </source>
</reference>
<evidence type="ECO:0000259" key="4">
    <source>
        <dbReference type="Pfam" id="PF06441"/>
    </source>
</evidence>
<keyword evidence="2" id="KW-0058">Aromatic hydrocarbons catabolism</keyword>
<organism evidence="5 6">
    <name type="scientific">Paenibacillus algorifonticola</name>
    <dbReference type="NCBI Taxonomy" id="684063"/>
    <lineage>
        <taxon>Bacteria</taxon>
        <taxon>Bacillati</taxon>
        <taxon>Bacillota</taxon>
        <taxon>Bacilli</taxon>
        <taxon>Bacillales</taxon>
        <taxon>Paenibacillaceae</taxon>
        <taxon>Paenibacillus</taxon>
    </lineage>
</organism>
<dbReference type="GO" id="GO:0097176">
    <property type="term" value="P:epoxide metabolic process"/>
    <property type="evidence" value="ECO:0007669"/>
    <property type="project" value="TreeGrafter"/>
</dbReference>
<dbReference type="Gene3D" id="3.40.50.1820">
    <property type="entry name" value="alpha/beta hydrolase"/>
    <property type="match status" value="2"/>
</dbReference>
<name>A0A1I2A3Q4_9BACL</name>
<dbReference type="InterPro" id="IPR010497">
    <property type="entry name" value="Epoxide_hydro_N"/>
</dbReference>
<dbReference type="InterPro" id="IPR029058">
    <property type="entry name" value="AB_hydrolase_fold"/>
</dbReference>
<sequence>MTESAFALEPTPIYVSEDLLTDLNTRLKSTRWPLGNGNEDWYYGVSRSYLAELVDYWINEFDWRKSEAAINAYEHYKIKVDEVPIHFMRKPGVGPNPTPLILTHGWPWTWHTLMTDILGYKKYAAAGCDVGALVTGQLGHKYNDELYAIHIGSAQKLSLFNGARAWDLSGGRPIPDNIPDEVRSKILEFDHRFASHLAVHVLDPSTLAFGLSDSPVGMLAWILERWARWSSNDGNVKNVFTKDDILTHATIFWGK</sequence>
<keyword evidence="6" id="KW-1185">Reference proteome</keyword>
<protein>
    <submittedName>
        <fullName evidence="5">Epoxide hydrolase N terminus</fullName>
    </submittedName>
</protein>
<dbReference type="EMBL" id="FONN01000002">
    <property type="protein sequence ID" value="SFE38409.1"/>
    <property type="molecule type" value="Genomic_DNA"/>
</dbReference>
<evidence type="ECO:0000256" key="1">
    <source>
        <dbReference type="ARBA" id="ARBA00010088"/>
    </source>
</evidence>
<dbReference type="Proteomes" id="UP000183410">
    <property type="component" value="Unassembled WGS sequence"/>
</dbReference>
<evidence type="ECO:0000313" key="6">
    <source>
        <dbReference type="Proteomes" id="UP000183410"/>
    </source>
</evidence>
<evidence type="ECO:0000256" key="2">
    <source>
        <dbReference type="ARBA" id="ARBA00022797"/>
    </source>
</evidence>
<feature type="domain" description="Epoxide hydrolase N-terminal" evidence="4">
    <location>
        <begin position="9"/>
        <end position="110"/>
    </location>
</feature>
<evidence type="ECO:0000256" key="3">
    <source>
        <dbReference type="ARBA" id="ARBA00022801"/>
    </source>
</evidence>